<protein>
    <recommendedName>
        <fullName evidence="4">EamA domain-containing protein</fullName>
    </recommendedName>
</protein>
<sequence>MVALVAASVIMQLLSALVLKITPALDPGHALTVMLCLVLVLVLNVARFFVWGSIHRRFPISVAYPTSALFFPGILVMAWWFGEPIGPFQVAGAMVVMLGVALLVSEGERRS</sequence>
<proteinExistence type="predicted"/>
<keyword evidence="1" id="KW-1133">Transmembrane helix</keyword>
<dbReference type="KEGG" id="lmb:C9I47_0693"/>
<dbReference type="InterPro" id="IPR037185">
    <property type="entry name" value="EmrE-like"/>
</dbReference>
<dbReference type="SUPFAM" id="SSF103481">
    <property type="entry name" value="Multidrug resistance efflux transporter EmrE"/>
    <property type="match status" value="1"/>
</dbReference>
<accession>A0A2U9T633</accession>
<dbReference type="OrthoDB" id="517481at2"/>
<feature type="transmembrane region" description="Helical" evidence="1">
    <location>
        <begin position="30"/>
        <end position="50"/>
    </location>
</feature>
<evidence type="ECO:0000256" key="1">
    <source>
        <dbReference type="SAM" id="Phobius"/>
    </source>
</evidence>
<dbReference type="AlphaFoldDB" id="A0A2U9T633"/>
<dbReference type="RefSeq" id="WP_145985420.1">
    <property type="nucleotide sequence ID" value="NZ_CP029843.1"/>
</dbReference>
<gene>
    <name evidence="2" type="ORF">C9I47_0693</name>
</gene>
<dbReference type="Gene3D" id="1.10.3730.20">
    <property type="match status" value="1"/>
</dbReference>
<keyword evidence="3" id="KW-1185">Reference proteome</keyword>
<keyword evidence="1" id="KW-0812">Transmembrane</keyword>
<dbReference type="EMBL" id="CP029843">
    <property type="protein sequence ID" value="AWV06414.1"/>
    <property type="molecule type" value="Genomic_DNA"/>
</dbReference>
<organism evidence="2 3">
    <name type="scientific">Marilutibacter maris</name>
    <dbReference type="NCBI Taxonomy" id="1605891"/>
    <lineage>
        <taxon>Bacteria</taxon>
        <taxon>Pseudomonadati</taxon>
        <taxon>Pseudomonadota</taxon>
        <taxon>Gammaproteobacteria</taxon>
        <taxon>Lysobacterales</taxon>
        <taxon>Lysobacteraceae</taxon>
        <taxon>Marilutibacter</taxon>
    </lineage>
</organism>
<name>A0A2U9T633_9GAMM</name>
<keyword evidence="1" id="KW-0472">Membrane</keyword>
<dbReference type="Proteomes" id="UP000249447">
    <property type="component" value="Chromosome"/>
</dbReference>
<feature type="transmembrane region" description="Helical" evidence="1">
    <location>
        <begin position="62"/>
        <end position="82"/>
    </location>
</feature>
<reference evidence="2 3" key="1">
    <citation type="submission" date="2018-05" db="EMBL/GenBank/DDBJ databases">
        <title>The complete genome of Lysobacter maris HZ9B, a marine bacterium antagonistic against terrestrial plant pathogens.</title>
        <authorList>
            <person name="Zhang X.-Q."/>
        </authorList>
    </citation>
    <scope>NUCLEOTIDE SEQUENCE [LARGE SCALE GENOMIC DNA]</scope>
    <source>
        <strain evidence="2 3">HZ9B</strain>
    </source>
</reference>
<feature type="transmembrane region" description="Helical" evidence="1">
    <location>
        <begin position="88"/>
        <end position="105"/>
    </location>
</feature>
<evidence type="ECO:0000313" key="2">
    <source>
        <dbReference type="EMBL" id="AWV06414.1"/>
    </source>
</evidence>
<evidence type="ECO:0008006" key="4">
    <source>
        <dbReference type="Google" id="ProtNLM"/>
    </source>
</evidence>
<evidence type="ECO:0000313" key="3">
    <source>
        <dbReference type="Proteomes" id="UP000249447"/>
    </source>
</evidence>